<dbReference type="Gene3D" id="1.25.40.10">
    <property type="entry name" value="Tetratricopeptide repeat domain"/>
    <property type="match status" value="4"/>
</dbReference>
<dbReference type="Pfam" id="PF13424">
    <property type="entry name" value="TPR_12"/>
    <property type="match status" value="6"/>
</dbReference>
<keyword evidence="4" id="KW-0175">Coiled coil</keyword>
<dbReference type="SMART" id="SM00028">
    <property type="entry name" value="TPR"/>
    <property type="match status" value="14"/>
</dbReference>
<evidence type="ECO:0008006" key="7">
    <source>
        <dbReference type="Google" id="ProtNLM"/>
    </source>
</evidence>
<gene>
    <name evidence="5" type="ORF">PEVE_00011808</name>
</gene>
<dbReference type="PROSITE" id="PS50005">
    <property type="entry name" value="TPR"/>
    <property type="match status" value="3"/>
</dbReference>
<dbReference type="Pfam" id="PF13374">
    <property type="entry name" value="TPR_10"/>
    <property type="match status" value="1"/>
</dbReference>
<dbReference type="InterPro" id="IPR019734">
    <property type="entry name" value="TPR_rpt"/>
</dbReference>
<dbReference type="InterPro" id="IPR011990">
    <property type="entry name" value="TPR-like_helical_dom_sf"/>
</dbReference>
<keyword evidence="6" id="KW-1185">Reference proteome</keyword>
<dbReference type="Gene3D" id="3.40.50.300">
    <property type="entry name" value="P-loop containing nucleotide triphosphate hydrolases"/>
    <property type="match status" value="1"/>
</dbReference>
<sequence>MALSNAEYTNEQLNYFRVCYVTSDIIVASLREIFKQEWDNQYRSTKGEWKDEPQNGIVFYNGESPPNQRRNARLLSTMKKGNRKEWDCTMLFYAILFSDSVGRGLGATVRNSVDDLRTFRNEVFGHIRQGSLSEVDFQNAISKVECAFQVLGLPIVKIQNVRHQKTFPTEELQQILKKVKEKEDQRQVLEDQLQREAPSFCILPPKPSHDIEGRDREVAKIEQQLKELKESSDNRLSYLYISGNPGSGKSQLAGLVAKRFFHEAREMSGACPFVMTLNAASPDSLLESYASFARQVKCPDYSVIQTLSSKDGKIKDKIAHLKMLISAKTNCYTSWLLVVDNVSTLSSMQVFLPESGNEAWARGQLLITTQDTASIPLESSSIKHISVSRGMEPDDASSLLARISGLTDSELAGKVAKRLDYQPLALAGAAVFVKEIWQDEASRHFGWNEYLKILEKGKRETTEDTLANTNPVYPNTMTKAITLAVEKLISSDKFVKHLFTLLSVCAPQPLNVEIAVSYIMNVDGNFDEVDKNRIRMSLRRCSLLLFEGNFIRVHEIVHAAIKTLIKGHEESQGLVEAVNAAVTSFNKFILDISPENRTLETIHIVQHLRALIMVIDSLSFKESLSKVHDVSMLEKFKNLGEVCNAHFEFNAAKTYFEHALTIELRQLGPEHVDVATTYSYLASTHQGLGDFEQAKEYQQSALTIQLKKLGAEHVHVAASYNNLALINRVLGDLEQAKEYGQRALAIDLEELGADHVRVAMSYSTLASIHEDLGDLEEAKEYGERALTIQLDKLGAEHVDVATSYSTLASIHRNLADFEKAKVCGQRALDIQLDKLGAEHGDVATSYNNLALILMHLGDLEQAKEYQKLAVTIELKKLGEEHVYVATTYSNLALILRDLGELEQAKEFGQRALEIQLGQLGTEQINIASSYNTLATIHRNLGELDQAREYGQRALAIQLQKLGPGHVYVAETYSYLASIHQDLGELEQAKEYGQLALAIQLEKRGTDHVYVAAIYSRLASIHQDLGDLEQAKRYWQCALTITLEKRGAEHVDVATSYTNLALIHKDLGELEKAKEYQKRALTILLEKLGEEHVDVAAGFNDFALILKDLGDLEGAKEYGQRALTIRVKELGTEHLDVAMNYNDLALIHKDLGNLEQAKEYVQRAVTIQLDKLGANHVHVASSYLILASIHMDLGDPEQGKEYEQRAHAIQPEDIGVELVDVATSYEEETWCGRCSCCVC</sequence>
<keyword evidence="1" id="KW-0677">Repeat</keyword>
<accession>A0ABN8M479</accession>
<proteinExistence type="predicted"/>
<evidence type="ECO:0000256" key="3">
    <source>
        <dbReference type="PROSITE-ProRule" id="PRU00339"/>
    </source>
</evidence>
<name>A0ABN8M479_9CNID</name>
<comment type="caution">
    <text evidence="5">The sequence shown here is derived from an EMBL/GenBank/DDBJ whole genome shotgun (WGS) entry which is preliminary data.</text>
</comment>
<dbReference type="InterPro" id="IPR027417">
    <property type="entry name" value="P-loop_NTPase"/>
</dbReference>
<dbReference type="SUPFAM" id="SSF48452">
    <property type="entry name" value="TPR-like"/>
    <property type="match status" value="3"/>
</dbReference>
<evidence type="ECO:0000313" key="5">
    <source>
        <dbReference type="EMBL" id="CAH3021548.1"/>
    </source>
</evidence>
<feature type="repeat" description="TPR" evidence="3">
    <location>
        <begin position="927"/>
        <end position="960"/>
    </location>
</feature>
<dbReference type="SUPFAM" id="SSF52540">
    <property type="entry name" value="P-loop containing nucleoside triphosphate hydrolases"/>
    <property type="match status" value="1"/>
</dbReference>
<protein>
    <recommendedName>
        <fullName evidence="7">Nephrocystin-3</fullName>
    </recommendedName>
</protein>
<dbReference type="EMBL" id="CALNXI010000186">
    <property type="protein sequence ID" value="CAH3021548.1"/>
    <property type="molecule type" value="Genomic_DNA"/>
</dbReference>
<evidence type="ECO:0000256" key="4">
    <source>
        <dbReference type="SAM" id="Coils"/>
    </source>
</evidence>
<evidence type="ECO:0000313" key="6">
    <source>
        <dbReference type="Proteomes" id="UP001159427"/>
    </source>
</evidence>
<feature type="repeat" description="TPR" evidence="3">
    <location>
        <begin position="759"/>
        <end position="792"/>
    </location>
</feature>
<organism evidence="5 6">
    <name type="scientific">Porites evermanni</name>
    <dbReference type="NCBI Taxonomy" id="104178"/>
    <lineage>
        <taxon>Eukaryota</taxon>
        <taxon>Metazoa</taxon>
        <taxon>Cnidaria</taxon>
        <taxon>Anthozoa</taxon>
        <taxon>Hexacorallia</taxon>
        <taxon>Scleractinia</taxon>
        <taxon>Fungiina</taxon>
        <taxon>Poritidae</taxon>
        <taxon>Porites</taxon>
    </lineage>
</organism>
<reference evidence="5 6" key="1">
    <citation type="submission" date="2022-05" db="EMBL/GenBank/DDBJ databases">
        <authorList>
            <consortium name="Genoscope - CEA"/>
            <person name="William W."/>
        </authorList>
    </citation>
    <scope>NUCLEOTIDE SEQUENCE [LARGE SCALE GENOMIC DNA]</scope>
</reference>
<feature type="repeat" description="TPR" evidence="3">
    <location>
        <begin position="1137"/>
        <end position="1170"/>
    </location>
</feature>
<dbReference type="Proteomes" id="UP001159427">
    <property type="component" value="Unassembled WGS sequence"/>
</dbReference>
<evidence type="ECO:0000256" key="1">
    <source>
        <dbReference type="ARBA" id="ARBA00022737"/>
    </source>
</evidence>
<evidence type="ECO:0000256" key="2">
    <source>
        <dbReference type="ARBA" id="ARBA00022803"/>
    </source>
</evidence>
<dbReference type="Pfam" id="PF13181">
    <property type="entry name" value="TPR_8"/>
    <property type="match status" value="1"/>
</dbReference>
<dbReference type="PANTHER" id="PTHR45641:SF1">
    <property type="entry name" value="AAA+ ATPASE DOMAIN-CONTAINING PROTEIN"/>
    <property type="match status" value="1"/>
</dbReference>
<feature type="coiled-coil region" evidence="4">
    <location>
        <begin position="172"/>
        <end position="231"/>
    </location>
</feature>
<dbReference type="PANTHER" id="PTHR45641">
    <property type="entry name" value="TETRATRICOPEPTIDE REPEAT PROTEIN (AFU_ORTHOLOGUE AFUA_6G03870)"/>
    <property type="match status" value="1"/>
</dbReference>
<keyword evidence="2 3" id="KW-0802">TPR repeat</keyword>